<protein>
    <submittedName>
        <fullName evidence="1">Uncharacterized protein</fullName>
    </submittedName>
</protein>
<organism evidence="1 2">
    <name type="scientific">Portunus trituberculatus</name>
    <name type="common">Swimming crab</name>
    <name type="synonym">Neptunus trituberculatus</name>
    <dbReference type="NCBI Taxonomy" id="210409"/>
    <lineage>
        <taxon>Eukaryota</taxon>
        <taxon>Metazoa</taxon>
        <taxon>Ecdysozoa</taxon>
        <taxon>Arthropoda</taxon>
        <taxon>Crustacea</taxon>
        <taxon>Multicrustacea</taxon>
        <taxon>Malacostraca</taxon>
        <taxon>Eumalacostraca</taxon>
        <taxon>Eucarida</taxon>
        <taxon>Decapoda</taxon>
        <taxon>Pleocyemata</taxon>
        <taxon>Brachyura</taxon>
        <taxon>Eubrachyura</taxon>
        <taxon>Portunoidea</taxon>
        <taxon>Portunidae</taxon>
        <taxon>Portuninae</taxon>
        <taxon>Portunus</taxon>
    </lineage>
</organism>
<sequence length="22" mass="2487">MAMRACWRSSAVVHVDLLAVRD</sequence>
<keyword evidence="2" id="KW-1185">Reference proteome</keyword>
<dbReference type="Proteomes" id="UP000324222">
    <property type="component" value="Unassembled WGS sequence"/>
</dbReference>
<evidence type="ECO:0000313" key="1">
    <source>
        <dbReference type="EMBL" id="MPC85830.1"/>
    </source>
</evidence>
<proteinExistence type="predicted"/>
<evidence type="ECO:0000313" key="2">
    <source>
        <dbReference type="Proteomes" id="UP000324222"/>
    </source>
</evidence>
<dbReference type="AlphaFoldDB" id="A0A5B7IMP3"/>
<accession>A0A5B7IMP3</accession>
<name>A0A5B7IMP3_PORTR</name>
<gene>
    <name evidence="1" type="ORF">E2C01_080628</name>
</gene>
<dbReference type="EMBL" id="VSRR010069709">
    <property type="protein sequence ID" value="MPC85830.1"/>
    <property type="molecule type" value="Genomic_DNA"/>
</dbReference>
<reference evidence="1 2" key="1">
    <citation type="submission" date="2019-05" db="EMBL/GenBank/DDBJ databases">
        <title>Another draft genome of Portunus trituberculatus and its Hox gene families provides insights of decapod evolution.</title>
        <authorList>
            <person name="Jeong J.-H."/>
            <person name="Song I."/>
            <person name="Kim S."/>
            <person name="Choi T."/>
            <person name="Kim D."/>
            <person name="Ryu S."/>
            <person name="Kim W."/>
        </authorList>
    </citation>
    <scope>NUCLEOTIDE SEQUENCE [LARGE SCALE GENOMIC DNA]</scope>
    <source>
        <tissue evidence="1">Muscle</tissue>
    </source>
</reference>
<comment type="caution">
    <text evidence="1">The sequence shown here is derived from an EMBL/GenBank/DDBJ whole genome shotgun (WGS) entry which is preliminary data.</text>
</comment>